<keyword evidence="1" id="KW-1133">Transmembrane helix</keyword>
<gene>
    <name evidence="3" type="ORF">CJD50_03465</name>
</gene>
<comment type="caution">
    <text evidence="3">The sequence shown here is derived from an EMBL/GenBank/DDBJ whole genome shotgun (WGS) entry which is preliminary data.</text>
</comment>
<dbReference type="PANTHER" id="PTHR30251:SF4">
    <property type="entry name" value="SLR1668 PROTEIN"/>
    <property type="match status" value="1"/>
</dbReference>
<dbReference type="EMBL" id="NQMS01000001">
    <property type="protein sequence ID" value="PAV98541.1"/>
    <property type="molecule type" value="Genomic_DNA"/>
</dbReference>
<name>A0A2A2MIJ3_9GAMM</name>
<dbReference type="PANTHER" id="PTHR30251">
    <property type="entry name" value="PILUS ASSEMBLY CHAPERONE"/>
    <property type="match status" value="1"/>
</dbReference>
<protein>
    <submittedName>
        <fullName evidence="3">Protein CsuC</fullName>
    </submittedName>
</protein>
<dbReference type="Pfam" id="PF00345">
    <property type="entry name" value="PapD_N"/>
    <property type="match status" value="1"/>
</dbReference>
<sequence length="254" mass="27734">MSKRVNSICPIPYIFIGTLLVCIAAPITAFSATNMLIWPIDPALGAKDNATELWLENKGTSVATMQIRVLGWQQVNGEENYRNQQDVVASPPIVNISAGKKQLIRLIRQSPTPAGKEQAFRILIDEVPSPDHSSANQAGVSLLMRYSLPLFVYGDGVNFQRNASQPVQLNQSQLSWKTITNNDHPALEVTNQGAIHARLSKVSINGKPIADGLLGYVLAHSKRVWPLPPSVSRGENLKAEVNNDANIWQSGPTP</sequence>
<organism evidence="3 4">
    <name type="scientific">Hafnia paralvei</name>
    <dbReference type="NCBI Taxonomy" id="546367"/>
    <lineage>
        <taxon>Bacteria</taxon>
        <taxon>Pseudomonadati</taxon>
        <taxon>Pseudomonadota</taxon>
        <taxon>Gammaproteobacteria</taxon>
        <taxon>Enterobacterales</taxon>
        <taxon>Hafniaceae</taxon>
        <taxon>Hafnia</taxon>
    </lineage>
</organism>
<dbReference type="GO" id="GO:0030288">
    <property type="term" value="C:outer membrane-bounded periplasmic space"/>
    <property type="evidence" value="ECO:0007669"/>
    <property type="project" value="InterPro"/>
</dbReference>
<accession>A0A2A2MIJ3</accession>
<dbReference type="Gene3D" id="2.60.40.10">
    <property type="entry name" value="Immunoglobulins"/>
    <property type="match status" value="2"/>
</dbReference>
<dbReference type="SUPFAM" id="SSF49354">
    <property type="entry name" value="PapD-like"/>
    <property type="match status" value="1"/>
</dbReference>
<proteinExistence type="predicted"/>
<dbReference type="GO" id="GO:0071555">
    <property type="term" value="P:cell wall organization"/>
    <property type="evidence" value="ECO:0007669"/>
    <property type="project" value="InterPro"/>
</dbReference>
<dbReference type="OrthoDB" id="511700at2"/>
<keyword evidence="1" id="KW-0812">Transmembrane</keyword>
<feature type="domain" description="Pili assembly chaperone N-terminal" evidence="2">
    <location>
        <begin position="46"/>
        <end position="153"/>
    </location>
</feature>
<keyword evidence="1" id="KW-0472">Membrane</keyword>
<dbReference type="InterPro" id="IPR016147">
    <property type="entry name" value="Pili_assmbl_chaperone_N"/>
</dbReference>
<dbReference type="AlphaFoldDB" id="A0A2A2MIJ3"/>
<dbReference type="RefSeq" id="WP_039188717.1">
    <property type="nucleotide sequence ID" value="NZ_CAUFSP010000003.1"/>
</dbReference>
<evidence type="ECO:0000259" key="2">
    <source>
        <dbReference type="Pfam" id="PF00345"/>
    </source>
</evidence>
<evidence type="ECO:0000256" key="1">
    <source>
        <dbReference type="SAM" id="Phobius"/>
    </source>
</evidence>
<evidence type="ECO:0000313" key="3">
    <source>
        <dbReference type="EMBL" id="PAV98541.1"/>
    </source>
</evidence>
<dbReference type="Proteomes" id="UP000218796">
    <property type="component" value="Unassembled WGS sequence"/>
</dbReference>
<dbReference type="InterPro" id="IPR008962">
    <property type="entry name" value="PapD-like_sf"/>
</dbReference>
<keyword evidence="4" id="KW-1185">Reference proteome</keyword>
<dbReference type="InterPro" id="IPR050643">
    <property type="entry name" value="Periplasmic_pilus_chap"/>
</dbReference>
<dbReference type="InterPro" id="IPR013783">
    <property type="entry name" value="Ig-like_fold"/>
</dbReference>
<reference evidence="3 4" key="1">
    <citation type="submission" date="2017-08" db="EMBL/GenBank/DDBJ databases">
        <title>Draft Genome Sequence of Hafnia alvei CITHA-6 Isolated from Raw Bovine Milk.</title>
        <authorList>
            <person name="Culligan E.P."/>
            <person name="Mcsweeney A."/>
            <person name="O'Doherty C."/>
            <person name="Gleeson E."/>
            <person name="O'Riordan D."/>
            <person name="Sleator R.D."/>
        </authorList>
    </citation>
    <scope>NUCLEOTIDE SEQUENCE [LARGE SCALE GENOMIC DNA]</scope>
    <source>
        <strain evidence="3 4">CITHA-6</strain>
    </source>
</reference>
<feature type="transmembrane region" description="Helical" evidence="1">
    <location>
        <begin position="12"/>
        <end position="38"/>
    </location>
</feature>
<evidence type="ECO:0000313" key="4">
    <source>
        <dbReference type="Proteomes" id="UP000218796"/>
    </source>
</evidence>